<protein>
    <submittedName>
        <fullName evidence="3">Uncharacterized protein</fullName>
    </submittedName>
</protein>
<evidence type="ECO:0000313" key="4">
    <source>
        <dbReference type="Proteomes" id="UP000316096"/>
    </source>
</evidence>
<keyword evidence="2" id="KW-0732">Signal</keyword>
<proteinExistence type="predicted"/>
<feature type="region of interest" description="Disordered" evidence="1">
    <location>
        <begin position="64"/>
        <end position="157"/>
    </location>
</feature>
<evidence type="ECO:0000256" key="2">
    <source>
        <dbReference type="SAM" id="SignalP"/>
    </source>
</evidence>
<feature type="compositionally biased region" description="Pro residues" evidence="1">
    <location>
        <begin position="148"/>
        <end position="157"/>
    </location>
</feature>
<dbReference type="Proteomes" id="UP000316096">
    <property type="component" value="Unassembled WGS sequence"/>
</dbReference>
<accession>A0A543CMS2</accession>
<dbReference type="EMBL" id="VFOZ01000001">
    <property type="protein sequence ID" value="TQL98404.1"/>
    <property type="molecule type" value="Genomic_DNA"/>
</dbReference>
<dbReference type="RefSeq" id="WP_141957005.1">
    <property type="nucleotide sequence ID" value="NZ_VFOZ01000001.1"/>
</dbReference>
<evidence type="ECO:0000313" key="3">
    <source>
        <dbReference type="EMBL" id="TQL98404.1"/>
    </source>
</evidence>
<sequence>MKKRFIATGLLAGGVALTGLAGSAYAAGATPTAKDTGPVKVTGPAKGHGPVAVACVGKGVHIKGKPEKGTFSVKEPGDLRVPPETGKPLTKVPGSVVPGRTADGKALPAPPPGAAVTKVIREKNRHGGPKLGPVPKGLRCFSVKPGTPGAPPPIPAR</sequence>
<feature type="chain" id="PRO_5021980219" evidence="2">
    <location>
        <begin position="27"/>
        <end position="157"/>
    </location>
</feature>
<keyword evidence="4" id="KW-1185">Reference proteome</keyword>
<comment type="caution">
    <text evidence="3">The sequence shown here is derived from an EMBL/GenBank/DDBJ whole genome shotgun (WGS) entry which is preliminary data.</text>
</comment>
<feature type="signal peptide" evidence="2">
    <location>
        <begin position="1"/>
        <end position="26"/>
    </location>
</feature>
<reference evidence="3 4" key="1">
    <citation type="submission" date="2019-06" db="EMBL/GenBank/DDBJ databases">
        <title>Sequencing the genomes of 1000 actinobacteria strains.</title>
        <authorList>
            <person name="Klenk H.-P."/>
        </authorList>
    </citation>
    <scope>NUCLEOTIDE SEQUENCE [LARGE SCALE GENOMIC DNA]</scope>
    <source>
        <strain evidence="3 4">DSM 102200</strain>
    </source>
</reference>
<evidence type="ECO:0000256" key="1">
    <source>
        <dbReference type="SAM" id="MobiDB-lite"/>
    </source>
</evidence>
<gene>
    <name evidence="3" type="ORF">FB559_4027</name>
</gene>
<name>A0A543CMS2_9ACTN</name>
<organism evidence="3 4">
    <name type="scientific">Actinoallomurus bryophytorum</name>
    <dbReference type="NCBI Taxonomy" id="1490222"/>
    <lineage>
        <taxon>Bacteria</taxon>
        <taxon>Bacillati</taxon>
        <taxon>Actinomycetota</taxon>
        <taxon>Actinomycetes</taxon>
        <taxon>Streptosporangiales</taxon>
        <taxon>Thermomonosporaceae</taxon>
        <taxon>Actinoallomurus</taxon>
    </lineage>
</organism>
<dbReference type="AlphaFoldDB" id="A0A543CMS2"/>